<keyword evidence="3" id="KW-1185">Reference proteome</keyword>
<comment type="caution">
    <text evidence="2">The sequence shown here is derived from an EMBL/GenBank/DDBJ whole genome shotgun (WGS) entry which is preliminary data.</text>
</comment>
<proteinExistence type="predicted"/>
<organism evidence="2 3">
    <name type="scientific">Mycobacterium ulcerans str. Harvey</name>
    <dbReference type="NCBI Taxonomy" id="1299332"/>
    <lineage>
        <taxon>Bacteria</taxon>
        <taxon>Bacillati</taxon>
        <taxon>Actinomycetota</taxon>
        <taxon>Actinomycetes</taxon>
        <taxon>Mycobacteriales</taxon>
        <taxon>Mycobacteriaceae</taxon>
        <taxon>Mycobacterium</taxon>
        <taxon>Mycobacterium ulcerans group</taxon>
    </lineage>
</organism>
<reference evidence="2 3" key="1">
    <citation type="submission" date="2014-01" db="EMBL/GenBank/DDBJ databases">
        <authorList>
            <person name="Dobos K."/>
            <person name="Lenaerts A."/>
            <person name="Ordway D."/>
            <person name="DeGroote M.A."/>
            <person name="Parker T."/>
            <person name="Sizemore C."/>
            <person name="Tallon L.J."/>
            <person name="Sadzewicz L.K."/>
            <person name="Sengamalay N."/>
            <person name="Fraser C.M."/>
            <person name="Hine E."/>
            <person name="Shefchek K.A."/>
            <person name="Das S.P."/>
            <person name="Tettelin H."/>
        </authorList>
    </citation>
    <scope>NUCLEOTIDE SEQUENCE [LARGE SCALE GENOMIC DNA]</scope>
    <source>
        <strain evidence="2 3">Harvey</strain>
    </source>
</reference>
<sequence>MIAEEMFGVHDSIAAPGCARRNAEPRRGGPLQSPPDHPRSGR</sequence>
<evidence type="ECO:0000256" key="1">
    <source>
        <dbReference type="SAM" id="MobiDB-lite"/>
    </source>
</evidence>
<evidence type="ECO:0000313" key="3">
    <source>
        <dbReference type="Proteomes" id="UP000020681"/>
    </source>
</evidence>
<evidence type="ECO:0000313" key="2">
    <source>
        <dbReference type="EMBL" id="EUA89474.1"/>
    </source>
</evidence>
<feature type="region of interest" description="Disordered" evidence="1">
    <location>
        <begin position="1"/>
        <end position="42"/>
    </location>
</feature>
<accession>A0ABP3AIJ4</accession>
<gene>
    <name evidence="2" type="ORF">I551_4012</name>
</gene>
<dbReference type="EMBL" id="JAOL01000120">
    <property type="protein sequence ID" value="EUA89474.1"/>
    <property type="molecule type" value="Genomic_DNA"/>
</dbReference>
<dbReference type="Proteomes" id="UP000020681">
    <property type="component" value="Unassembled WGS sequence"/>
</dbReference>
<protein>
    <submittedName>
        <fullName evidence="2">Uncharacterized protein</fullName>
    </submittedName>
</protein>
<name>A0ABP3AIJ4_MYCUL</name>